<organism evidence="2 3">
    <name type="scientific">Buceros rhinoceros silvestris</name>
    <dbReference type="NCBI Taxonomy" id="175836"/>
    <lineage>
        <taxon>Eukaryota</taxon>
        <taxon>Metazoa</taxon>
        <taxon>Chordata</taxon>
        <taxon>Craniata</taxon>
        <taxon>Vertebrata</taxon>
        <taxon>Euteleostomi</taxon>
        <taxon>Archelosauria</taxon>
        <taxon>Archosauria</taxon>
        <taxon>Dinosauria</taxon>
        <taxon>Saurischia</taxon>
        <taxon>Theropoda</taxon>
        <taxon>Coelurosauria</taxon>
        <taxon>Aves</taxon>
        <taxon>Neognathae</taxon>
        <taxon>Neoaves</taxon>
        <taxon>Telluraves</taxon>
        <taxon>Coraciimorphae</taxon>
        <taxon>Bucerotiformes</taxon>
        <taxon>Bucerotidae</taxon>
        <taxon>Buceros</taxon>
    </lineage>
</organism>
<dbReference type="PANTHER" id="PTHR43948">
    <property type="entry name" value="DNAJ HOMOLOG SUBFAMILY B"/>
    <property type="match status" value="1"/>
</dbReference>
<dbReference type="InterPro" id="IPR036869">
    <property type="entry name" value="J_dom_sf"/>
</dbReference>
<dbReference type="Pfam" id="PF00226">
    <property type="entry name" value="DnaJ"/>
    <property type="match status" value="1"/>
</dbReference>
<sequence>YEVLGMKRSASHDDVKKSYHKLALKWHPDKNPSNKVEAKKKFRAITEAYKVLSDAEK</sequence>
<feature type="domain" description="J" evidence="1">
    <location>
        <begin position="1"/>
        <end position="57"/>
    </location>
</feature>
<dbReference type="EMBL" id="KL518590">
    <property type="protein sequence ID" value="KFO88868.1"/>
    <property type="molecule type" value="Genomic_DNA"/>
</dbReference>
<protein>
    <submittedName>
        <fullName evidence="2">DnaJ subfamily B member 6</fullName>
    </submittedName>
</protein>
<gene>
    <name evidence="2" type="ORF">N320_03084</name>
</gene>
<dbReference type="Gene3D" id="1.10.287.110">
    <property type="entry name" value="DnaJ domain"/>
    <property type="match status" value="1"/>
</dbReference>
<dbReference type="GO" id="GO:0005634">
    <property type="term" value="C:nucleus"/>
    <property type="evidence" value="ECO:0007669"/>
    <property type="project" value="TreeGrafter"/>
</dbReference>
<dbReference type="SMART" id="SM00271">
    <property type="entry name" value="DnaJ"/>
    <property type="match status" value="1"/>
</dbReference>
<feature type="non-terminal residue" evidence="2">
    <location>
        <position position="57"/>
    </location>
</feature>
<dbReference type="SUPFAM" id="SSF46565">
    <property type="entry name" value="Chaperone J-domain"/>
    <property type="match status" value="1"/>
</dbReference>
<keyword evidence="3" id="KW-1185">Reference proteome</keyword>
<dbReference type="Proteomes" id="UP000054064">
    <property type="component" value="Unassembled WGS sequence"/>
</dbReference>
<feature type="non-terminal residue" evidence="2">
    <location>
        <position position="1"/>
    </location>
</feature>
<dbReference type="GO" id="GO:0051087">
    <property type="term" value="F:protein-folding chaperone binding"/>
    <property type="evidence" value="ECO:0007669"/>
    <property type="project" value="TreeGrafter"/>
</dbReference>
<dbReference type="GO" id="GO:0005737">
    <property type="term" value="C:cytoplasm"/>
    <property type="evidence" value="ECO:0007669"/>
    <property type="project" value="TreeGrafter"/>
</dbReference>
<dbReference type="InterPro" id="IPR001623">
    <property type="entry name" value="DnaJ_domain"/>
</dbReference>
<dbReference type="GO" id="GO:0044183">
    <property type="term" value="F:protein folding chaperone"/>
    <property type="evidence" value="ECO:0007669"/>
    <property type="project" value="TreeGrafter"/>
</dbReference>
<dbReference type="PROSITE" id="PS50076">
    <property type="entry name" value="DNAJ_2"/>
    <property type="match status" value="1"/>
</dbReference>
<dbReference type="CDD" id="cd06257">
    <property type="entry name" value="DnaJ"/>
    <property type="match status" value="1"/>
</dbReference>
<proteinExistence type="predicted"/>
<evidence type="ECO:0000259" key="1">
    <source>
        <dbReference type="PROSITE" id="PS50076"/>
    </source>
</evidence>
<dbReference type="PANTHER" id="PTHR43948:SF10">
    <property type="entry name" value="MRJ, ISOFORM E"/>
    <property type="match status" value="1"/>
</dbReference>
<dbReference type="AlphaFoldDB" id="A0A091HNG2"/>
<accession>A0A091HNG2</accession>
<dbReference type="GO" id="GO:0051082">
    <property type="term" value="F:unfolded protein binding"/>
    <property type="evidence" value="ECO:0007669"/>
    <property type="project" value="TreeGrafter"/>
</dbReference>
<evidence type="ECO:0000313" key="3">
    <source>
        <dbReference type="Proteomes" id="UP000054064"/>
    </source>
</evidence>
<evidence type="ECO:0000313" key="2">
    <source>
        <dbReference type="EMBL" id="KFO88868.1"/>
    </source>
</evidence>
<reference evidence="2 3" key="1">
    <citation type="submission" date="2014-04" db="EMBL/GenBank/DDBJ databases">
        <title>Genome evolution of avian class.</title>
        <authorList>
            <person name="Zhang G."/>
            <person name="Li C."/>
        </authorList>
    </citation>
    <scope>NUCLEOTIDE SEQUENCE [LARGE SCALE GENOMIC DNA]</scope>
    <source>
        <strain evidence="2">BGI_N320</strain>
    </source>
</reference>
<dbReference type="PRINTS" id="PR00625">
    <property type="entry name" value="JDOMAIN"/>
</dbReference>
<name>A0A091HNG2_BUCRH</name>